<name>A0A2P4SKP8_BAMTH</name>
<dbReference type="Proteomes" id="UP000237246">
    <property type="component" value="Unassembled WGS sequence"/>
</dbReference>
<proteinExistence type="predicted"/>
<reference evidence="1 2" key="1">
    <citation type="submission" date="2018-01" db="EMBL/GenBank/DDBJ databases">
        <title>Comparison of the Chinese Bamboo Partridge and Red Junglefowl genome sequences highlights the importance of demography in genome evolution.</title>
        <authorList>
            <person name="Tiley G.P."/>
            <person name="Kimball R.T."/>
            <person name="Braun E.L."/>
            <person name="Burleigh J.G."/>
        </authorList>
    </citation>
    <scope>NUCLEOTIDE SEQUENCE [LARGE SCALE GENOMIC DNA]</scope>
    <source>
        <strain evidence="1">RTK389</strain>
        <tissue evidence="1">Blood</tissue>
    </source>
</reference>
<organism evidence="1 2">
    <name type="scientific">Bambusicola thoracicus</name>
    <name type="common">Chinese bamboo-partridge</name>
    <name type="synonym">Perdix thoracica</name>
    <dbReference type="NCBI Taxonomy" id="9083"/>
    <lineage>
        <taxon>Eukaryota</taxon>
        <taxon>Metazoa</taxon>
        <taxon>Chordata</taxon>
        <taxon>Craniata</taxon>
        <taxon>Vertebrata</taxon>
        <taxon>Euteleostomi</taxon>
        <taxon>Archelosauria</taxon>
        <taxon>Archosauria</taxon>
        <taxon>Dinosauria</taxon>
        <taxon>Saurischia</taxon>
        <taxon>Theropoda</taxon>
        <taxon>Coelurosauria</taxon>
        <taxon>Aves</taxon>
        <taxon>Neognathae</taxon>
        <taxon>Galloanserae</taxon>
        <taxon>Galliformes</taxon>
        <taxon>Phasianidae</taxon>
        <taxon>Perdicinae</taxon>
        <taxon>Bambusicola</taxon>
    </lineage>
</organism>
<protein>
    <submittedName>
        <fullName evidence="1">Uncharacterized protein</fullName>
    </submittedName>
</protein>
<keyword evidence="2" id="KW-1185">Reference proteome</keyword>
<dbReference type="EMBL" id="PPHD01039221">
    <property type="protein sequence ID" value="POI24681.1"/>
    <property type="molecule type" value="Genomic_DNA"/>
</dbReference>
<sequence length="21" mass="2672">MDLEETRWIQLPERVLQRVFI</sequence>
<accession>A0A2P4SKP8</accession>
<dbReference type="AlphaFoldDB" id="A0A2P4SKP8"/>
<comment type="caution">
    <text evidence="1">The sequence shown here is derived from an EMBL/GenBank/DDBJ whole genome shotgun (WGS) entry which is preliminary data.</text>
</comment>
<gene>
    <name evidence="1" type="ORF">CIB84_011569</name>
</gene>
<evidence type="ECO:0000313" key="1">
    <source>
        <dbReference type="EMBL" id="POI24681.1"/>
    </source>
</evidence>
<evidence type="ECO:0000313" key="2">
    <source>
        <dbReference type="Proteomes" id="UP000237246"/>
    </source>
</evidence>